<dbReference type="NCBIfam" id="TIGR00234">
    <property type="entry name" value="tyrS"/>
    <property type="match status" value="1"/>
</dbReference>
<dbReference type="GO" id="GO:0004831">
    <property type="term" value="F:tyrosine-tRNA ligase activity"/>
    <property type="evidence" value="ECO:0007669"/>
    <property type="project" value="UniProtKB-EC"/>
</dbReference>
<evidence type="ECO:0000256" key="5">
    <source>
        <dbReference type="ARBA" id="ARBA00022917"/>
    </source>
</evidence>
<reference evidence="11" key="1">
    <citation type="journal article" date="2020" name="Stud. Mycol.">
        <title>101 Dothideomycetes genomes: a test case for predicting lifestyles and emergence of pathogens.</title>
        <authorList>
            <person name="Haridas S."/>
            <person name="Albert R."/>
            <person name="Binder M."/>
            <person name="Bloem J."/>
            <person name="Labutti K."/>
            <person name="Salamov A."/>
            <person name="Andreopoulos B."/>
            <person name="Baker S."/>
            <person name="Barry K."/>
            <person name="Bills G."/>
            <person name="Bluhm B."/>
            <person name="Cannon C."/>
            <person name="Castanera R."/>
            <person name="Culley D."/>
            <person name="Daum C."/>
            <person name="Ezra D."/>
            <person name="Gonzalez J."/>
            <person name="Henrissat B."/>
            <person name="Kuo A."/>
            <person name="Liang C."/>
            <person name="Lipzen A."/>
            <person name="Lutzoni F."/>
            <person name="Magnuson J."/>
            <person name="Mondo S."/>
            <person name="Nolan M."/>
            <person name="Ohm R."/>
            <person name="Pangilinan J."/>
            <person name="Park H.-J."/>
            <person name="Ramirez L."/>
            <person name="Alfaro M."/>
            <person name="Sun H."/>
            <person name="Tritt A."/>
            <person name="Yoshinaga Y."/>
            <person name="Zwiers L.-H."/>
            <person name="Turgeon B."/>
            <person name="Goodwin S."/>
            <person name="Spatafora J."/>
            <person name="Crous P."/>
            <person name="Grigoriev I."/>
        </authorList>
    </citation>
    <scope>NUCLEOTIDE SEQUENCE</scope>
    <source>
        <strain evidence="11">Tuck. ex Michener</strain>
    </source>
</reference>
<dbReference type="Proteomes" id="UP000800092">
    <property type="component" value="Unassembled WGS sequence"/>
</dbReference>
<dbReference type="GO" id="GO:0006437">
    <property type="term" value="P:tyrosyl-tRNA aminoacylation"/>
    <property type="evidence" value="ECO:0007669"/>
    <property type="project" value="InterPro"/>
</dbReference>
<dbReference type="AlphaFoldDB" id="A0A6A6HBL8"/>
<evidence type="ECO:0000256" key="7">
    <source>
        <dbReference type="ARBA" id="ARBA00033323"/>
    </source>
</evidence>
<gene>
    <name evidence="11" type="ORF">EV356DRAFT_523181</name>
</gene>
<keyword evidence="4 9" id="KW-0067">ATP-binding</keyword>
<evidence type="ECO:0000256" key="6">
    <source>
        <dbReference type="ARBA" id="ARBA00023146"/>
    </source>
</evidence>
<evidence type="ECO:0000313" key="11">
    <source>
        <dbReference type="EMBL" id="KAF2235437.1"/>
    </source>
</evidence>
<feature type="region of interest" description="Disordered" evidence="10">
    <location>
        <begin position="362"/>
        <end position="383"/>
    </location>
</feature>
<protein>
    <recommendedName>
        <fullName evidence="1 9">Tyrosine--tRNA ligase</fullName>
        <ecNumber evidence="1 9">6.1.1.1</ecNumber>
    </recommendedName>
    <alternativeName>
        <fullName evidence="7 9">Tyrosyl-tRNA synthetase</fullName>
    </alternativeName>
</protein>
<name>A0A6A6HBL8_VIRVR</name>
<dbReference type="PANTHER" id="PTHR46264:SF4">
    <property type="entry name" value="TYROSINE--TRNA LIGASE, CYTOPLASMIC"/>
    <property type="match status" value="1"/>
</dbReference>
<dbReference type="PRINTS" id="PR01040">
    <property type="entry name" value="TRNASYNTHTYR"/>
</dbReference>
<evidence type="ECO:0000256" key="1">
    <source>
        <dbReference type="ARBA" id="ARBA00013160"/>
    </source>
</evidence>
<accession>A0A6A6HBL8</accession>
<dbReference type="Pfam" id="PF00579">
    <property type="entry name" value="tRNA-synt_1b"/>
    <property type="match status" value="1"/>
</dbReference>
<dbReference type="GO" id="GO:0005524">
    <property type="term" value="F:ATP binding"/>
    <property type="evidence" value="ECO:0007669"/>
    <property type="project" value="UniProtKB-KW"/>
</dbReference>
<evidence type="ECO:0000256" key="10">
    <source>
        <dbReference type="SAM" id="MobiDB-lite"/>
    </source>
</evidence>
<evidence type="ECO:0000256" key="8">
    <source>
        <dbReference type="ARBA" id="ARBA00048248"/>
    </source>
</evidence>
<dbReference type="OrthoDB" id="197206at2759"/>
<evidence type="ECO:0000256" key="3">
    <source>
        <dbReference type="ARBA" id="ARBA00022741"/>
    </source>
</evidence>
<dbReference type="EC" id="6.1.1.1" evidence="1 9"/>
<keyword evidence="12" id="KW-1185">Reference proteome</keyword>
<dbReference type="EMBL" id="ML991791">
    <property type="protein sequence ID" value="KAF2235437.1"/>
    <property type="molecule type" value="Genomic_DNA"/>
</dbReference>
<dbReference type="SUPFAM" id="SSF52374">
    <property type="entry name" value="Nucleotidylyl transferase"/>
    <property type="match status" value="1"/>
</dbReference>
<keyword evidence="3 9" id="KW-0547">Nucleotide-binding</keyword>
<dbReference type="InterPro" id="IPR014729">
    <property type="entry name" value="Rossmann-like_a/b/a_fold"/>
</dbReference>
<dbReference type="PANTHER" id="PTHR46264">
    <property type="entry name" value="TYROSINE-TRNA LIGASE"/>
    <property type="match status" value="1"/>
</dbReference>
<proteinExistence type="inferred from homology"/>
<dbReference type="InterPro" id="IPR023617">
    <property type="entry name" value="Tyr-tRNA-ligase_arc/euk-type"/>
</dbReference>
<dbReference type="Gene3D" id="3.40.50.620">
    <property type="entry name" value="HUPs"/>
    <property type="match status" value="1"/>
</dbReference>
<evidence type="ECO:0000256" key="9">
    <source>
        <dbReference type="RuleBase" id="RU361234"/>
    </source>
</evidence>
<comment type="similarity">
    <text evidence="9">Belongs to the class-I aminoacyl-tRNA synthetase family.</text>
</comment>
<dbReference type="GO" id="GO:0005737">
    <property type="term" value="C:cytoplasm"/>
    <property type="evidence" value="ECO:0007669"/>
    <property type="project" value="TreeGrafter"/>
</dbReference>
<evidence type="ECO:0000313" key="12">
    <source>
        <dbReference type="Proteomes" id="UP000800092"/>
    </source>
</evidence>
<dbReference type="Gene3D" id="1.10.240.10">
    <property type="entry name" value="Tyrosyl-Transfer RNA Synthetase"/>
    <property type="match status" value="1"/>
</dbReference>
<dbReference type="InterPro" id="IPR002307">
    <property type="entry name" value="Tyr-tRNA-ligase"/>
</dbReference>
<keyword evidence="2 9" id="KW-0436">Ligase</keyword>
<keyword evidence="5 9" id="KW-0648">Protein biosynthesis</keyword>
<feature type="compositionally biased region" description="Polar residues" evidence="10">
    <location>
        <begin position="373"/>
        <end position="383"/>
    </location>
</feature>
<organism evidence="11 12">
    <name type="scientific">Viridothelium virens</name>
    <name type="common">Speckled blister lichen</name>
    <name type="synonym">Trypethelium virens</name>
    <dbReference type="NCBI Taxonomy" id="1048519"/>
    <lineage>
        <taxon>Eukaryota</taxon>
        <taxon>Fungi</taxon>
        <taxon>Dikarya</taxon>
        <taxon>Ascomycota</taxon>
        <taxon>Pezizomycotina</taxon>
        <taxon>Dothideomycetes</taxon>
        <taxon>Dothideomycetes incertae sedis</taxon>
        <taxon>Trypetheliales</taxon>
        <taxon>Trypetheliaceae</taxon>
        <taxon>Viridothelium</taxon>
    </lineage>
</organism>
<keyword evidence="6 9" id="KW-0030">Aminoacyl-tRNA synthetase</keyword>
<sequence>MSALPSHQALTVDQKYELITSNLQEVIRGDFIREILPVRPLKLYQGTATTGRPHAAYFVPAIKIAQFLQAGCKVKVLLADLHGFLDADKVPEGVLESRAQYYERVIGALLRAVGVKLDNLEFVRGSSYQLTPEFSSDLLRLSKRVSVHDAVKASSQIVKSTGEPVMADGIYPMMQLLDEEYLDVDAEFGGIEQRKTFALANDTMNKVGFKVRAHLMNPMVPGLAGGKISSSDPKSKIDLVDDPETIRKKIAKAYCAPRELEGNGLLAFIQHVLLPYSQLQSQDGKAAITATLKDQSDPTTFTCFAEVVIAYESDLLTPQLAKKIVEEGLVKLITSVHQDFEADTEWQRISEAAYPDPNMIKAQKKQQNKNANTVVPNHTEASG</sequence>
<dbReference type="InterPro" id="IPR050489">
    <property type="entry name" value="Tyr-tRNA_synthase"/>
</dbReference>
<dbReference type="InterPro" id="IPR002305">
    <property type="entry name" value="aa-tRNA-synth_Ic"/>
</dbReference>
<comment type="catalytic activity">
    <reaction evidence="8 9">
        <text>tRNA(Tyr) + L-tyrosine + ATP = L-tyrosyl-tRNA(Tyr) + AMP + diphosphate + H(+)</text>
        <dbReference type="Rhea" id="RHEA:10220"/>
        <dbReference type="Rhea" id="RHEA-COMP:9706"/>
        <dbReference type="Rhea" id="RHEA-COMP:9707"/>
        <dbReference type="ChEBI" id="CHEBI:15378"/>
        <dbReference type="ChEBI" id="CHEBI:30616"/>
        <dbReference type="ChEBI" id="CHEBI:33019"/>
        <dbReference type="ChEBI" id="CHEBI:58315"/>
        <dbReference type="ChEBI" id="CHEBI:78442"/>
        <dbReference type="ChEBI" id="CHEBI:78536"/>
        <dbReference type="ChEBI" id="CHEBI:456215"/>
        <dbReference type="EC" id="6.1.1.1"/>
    </reaction>
</comment>
<evidence type="ECO:0000256" key="4">
    <source>
        <dbReference type="ARBA" id="ARBA00022840"/>
    </source>
</evidence>
<dbReference type="PIRSF" id="PIRSF006588">
    <property type="entry name" value="TyrRS_arch_euk"/>
    <property type="match status" value="1"/>
</dbReference>
<evidence type="ECO:0000256" key="2">
    <source>
        <dbReference type="ARBA" id="ARBA00022598"/>
    </source>
</evidence>